<reference evidence="2" key="1">
    <citation type="submission" date="2022-11" db="UniProtKB">
        <authorList>
            <consortium name="WormBaseParasite"/>
        </authorList>
    </citation>
    <scope>IDENTIFICATION</scope>
</reference>
<organism evidence="1 2">
    <name type="scientific">Panagrolaimus sp. PS1159</name>
    <dbReference type="NCBI Taxonomy" id="55785"/>
    <lineage>
        <taxon>Eukaryota</taxon>
        <taxon>Metazoa</taxon>
        <taxon>Ecdysozoa</taxon>
        <taxon>Nematoda</taxon>
        <taxon>Chromadorea</taxon>
        <taxon>Rhabditida</taxon>
        <taxon>Tylenchina</taxon>
        <taxon>Panagrolaimomorpha</taxon>
        <taxon>Panagrolaimoidea</taxon>
        <taxon>Panagrolaimidae</taxon>
        <taxon>Panagrolaimus</taxon>
    </lineage>
</organism>
<evidence type="ECO:0000313" key="1">
    <source>
        <dbReference type="Proteomes" id="UP000887580"/>
    </source>
</evidence>
<dbReference type="Proteomes" id="UP000887580">
    <property type="component" value="Unplaced"/>
</dbReference>
<dbReference type="WBParaSite" id="PS1159_v2.g5530.t1">
    <property type="protein sequence ID" value="PS1159_v2.g5530.t1"/>
    <property type="gene ID" value="PS1159_v2.g5530"/>
</dbReference>
<evidence type="ECO:0000313" key="2">
    <source>
        <dbReference type="WBParaSite" id="PS1159_v2.g5530.t1"/>
    </source>
</evidence>
<name>A0AC35GIP0_9BILA</name>
<accession>A0AC35GIP0</accession>
<proteinExistence type="predicted"/>
<sequence length="149" mass="15582">NVEYALKTCAESSFEATNRPLLFGTPISAGSALQTPTPSATQTGVSFNVDRLVEAANESSPMTDDYALKTCVDHSVKAANHPSPFVTPTAAESPLNTPTTNATQTGISFIANRSFEAANKSSLSGTPMAVEYALKTCVESSFEASNQPS</sequence>
<protein>
    <submittedName>
        <fullName evidence="2">Uncharacterized protein</fullName>
    </submittedName>
</protein>